<dbReference type="HAMAP" id="MF_00412">
    <property type="entry name" value="ProA"/>
    <property type="match status" value="1"/>
</dbReference>
<dbReference type="PROSITE" id="PS00902">
    <property type="entry name" value="GLUTAMATE_5_KINASE"/>
    <property type="match status" value="1"/>
</dbReference>
<dbReference type="InterPro" id="IPR036393">
    <property type="entry name" value="AceGlu_kinase-like_sf"/>
</dbReference>
<dbReference type="Gene3D" id="3.40.605.10">
    <property type="entry name" value="Aldehyde Dehydrogenase, Chain A, domain 1"/>
    <property type="match status" value="1"/>
</dbReference>
<dbReference type="InterPro" id="IPR000965">
    <property type="entry name" value="GPR_dom"/>
</dbReference>
<dbReference type="SUPFAM" id="SSF53720">
    <property type="entry name" value="ALDH-like"/>
    <property type="match status" value="1"/>
</dbReference>
<comment type="catalytic activity">
    <reaction evidence="14">
        <text>L-glutamate 5-semialdehyde + phosphate + NADP(+) = L-glutamyl 5-phosphate + NADPH + H(+)</text>
        <dbReference type="Rhea" id="RHEA:19541"/>
        <dbReference type="ChEBI" id="CHEBI:15378"/>
        <dbReference type="ChEBI" id="CHEBI:43474"/>
        <dbReference type="ChEBI" id="CHEBI:57783"/>
        <dbReference type="ChEBI" id="CHEBI:58066"/>
        <dbReference type="ChEBI" id="CHEBI:58274"/>
        <dbReference type="ChEBI" id="CHEBI:58349"/>
        <dbReference type="EC" id="1.2.1.41"/>
    </reaction>
</comment>
<feature type="domain" description="Aspartate/glutamate/uridylate kinase" evidence="17">
    <location>
        <begin position="257"/>
        <end position="480"/>
    </location>
</feature>
<dbReference type="PRINTS" id="PR00474">
    <property type="entry name" value="GLU5KINASE"/>
</dbReference>
<sequence length="956" mass="99460">MFKKRTQKGQEAEKGQKRGAVAPPPTDDDDDDAAPEPIEAVQNSQYWRKRSKGLSAGALATREHSEKEAKDAPKEEPRPRRRPSRGSWRKSSGAPLADFIARRTAATAEPPAPAPLSAEDALYVVPKLADRAVDRADAEARAGIGGVAFGATGLAEVVGDDDAAEANRRRTARVVADLDRKRAADALAVSSALLPGERERLLPPSAVPAEEDLRGKRGPHLWQRGSQRDERRKALAKSRADRCGASAKDGTPSLVRLGGIVEAIARLMRDNKQVILVSSGAVGCGRSKLRKQAAMHRSLRDHMNDLGDEKPTHYNSACAAAGQLALMSLYDTMFSTCDIEPSQFLVTQRDFNDEGCRANLKSSLSSIVGVGMLPIVNENDAVSGNSGYANVPAGCFSDNDGLAALVAQLFGAELLILLTDVDGLYDRPPSAHGAKIIREVHPASLSAVEFGPVSKGGRGGMEAKVGAALRALEMGVKGVVMASGTTQNVVGRLMGGEDLGTYFSTSISRKASFDADPSEEAAAARAAARCLQGLSGAERTAILEGVALALTARAPEILAANEADVAASSNVAPHLKQRLGLGAAKLATTAAGVAALAAMGDPLGKVYVRRELAPGLVLEKRSAALGVVLVIFEARPEALPQISALALRAGCALILKGGSEAKESNAALYRVIRDAVVAAAPARAKRALAAAVTLLPGRDAVARLLKATDESPAPLVDLVVPRGSNDLVKHVQKSTKVPVLGHADGVCHVYVDASADAATAVKVVVDAKTDYPAACNACETVLFHEACVGSGLAKAVLDALVAKGVALFGGPGAVARGLVFTEADKPEKWEYGCLALRVDVVPDVAAAVAHVNAHSSGHTECVVAEDAAVADAFLSLVDSADVFHNASTRFADGFRFGLGAELGIATGRIHARGPVGVDGFLTYKWLLRSATAGGDAASEFSSGAKTYTHKDLALAD</sequence>
<feature type="region of interest" description="Disordered" evidence="16">
    <location>
        <begin position="1"/>
        <end position="119"/>
    </location>
</feature>
<keyword evidence="8" id="KW-0547">Nucleotide-binding</keyword>
<keyword evidence="7" id="KW-0808">Transferase</keyword>
<dbReference type="NCBIfam" id="TIGR00407">
    <property type="entry name" value="proA"/>
    <property type="match status" value="1"/>
</dbReference>
<evidence type="ECO:0000259" key="17">
    <source>
        <dbReference type="Pfam" id="PF00696"/>
    </source>
</evidence>
<proteinExistence type="inferred from homology"/>
<dbReference type="InterPro" id="IPR019797">
    <property type="entry name" value="Glutamate_5-kinase_CS"/>
</dbReference>
<keyword evidence="10" id="KW-0067">ATP-binding</keyword>
<evidence type="ECO:0000256" key="9">
    <source>
        <dbReference type="ARBA" id="ARBA00022777"/>
    </source>
</evidence>
<keyword evidence="9" id="KW-0418">Kinase</keyword>
<evidence type="ECO:0000256" key="7">
    <source>
        <dbReference type="ARBA" id="ARBA00022679"/>
    </source>
</evidence>
<dbReference type="Gene3D" id="3.40.309.10">
    <property type="entry name" value="Aldehyde Dehydrogenase, Chain A, domain 2"/>
    <property type="match status" value="1"/>
</dbReference>
<evidence type="ECO:0000256" key="12">
    <source>
        <dbReference type="ARBA" id="ARBA00023002"/>
    </source>
</evidence>
<dbReference type="InterPro" id="IPR001057">
    <property type="entry name" value="Glu/AcGlu_kinase"/>
</dbReference>
<feature type="region of interest" description="Disordered" evidence="16">
    <location>
        <begin position="209"/>
        <end position="231"/>
    </location>
</feature>
<keyword evidence="12" id="KW-0560">Oxidoreductase</keyword>
<evidence type="ECO:0000313" key="19">
    <source>
        <dbReference type="Proteomes" id="UP001363151"/>
    </source>
</evidence>
<evidence type="ECO:0000256" key="14">
    <source>
        <dbReference type="ARBA" id="ARBA00049024"/>
    </source>
</evidence>
<dbReference type="Proteomes" id="UP001363151">
    <property type="component" value="Unassembled WGS sequence"/>
</dbReference>
<gene>
    <name evidence="18" type="primary">ALDH18A1</name>
    <name evidence="18" type="ORF">SO694_001160103</name>
</gene>
<dbReference type="PANTHER" id="PTHR11063">
    <property type="entry name" value="GLUTAMATE SEMIALDEHYDE DEHYDROGENASE"/>
    <property type="match status" value="1"/>
</dbReference>
<dbReference type="InterPro" id="IPR001048">
    <property type="entry name" value="Asp/Glu/Uridylate_kinase"/>
</dbReference>
<evidence type="ECO:0000256" key="2">
    <source>
        <dbReference type="ARBA" id="ARBA00005185"/>
    </source>
</evidence>
<evidence type="ECO:0000256" key="1">
    <source>
        <dbReference type="ARBA" id="ARBA00004985"/>
    </source>
</evidence>
<dbReference type="NCBIfam" id="NF001221">
    <property type="entry name" value="PRK00197.1"/>
    <property type="match status" value="1"/>
</dbReference>
<comment type="pathway">
    <text evidence="1">Amino-acid biosynthesis; L-proline biosynthesis; L-glutamate 5-semialdehyde from L-glutamate: step 2/2.</text>
</comment>
<feature type="compositionally biased region" description="Basic and acidic residues" evidence="16">
    <location>
        <begin position="61"/>
        <end position="78"/>
    </location>
</feature>
<keyword evidence="5" id="KW-0028">Amino-acid biosynthesis</keyword>
<name>A0ABR1FWQ7_AURAN</name>
<evidence type="ECO:0000256" key="13">
    <source>
        <dbReference type="ARBA" id="ARBA00023268"/>
    </source>
</evidence>
<comment type="pathway">
    <text evidence="2">Amino-acid biosynthesis; L-proline biosynthesis; L-glutamate 5-semialdehyde from L-glutamate: step 1/2.</text>
</comment>
<feature type="compositionally biased region" description="Low complexity" evidence="16">
    <location>
        <begin position="102"/>
        <end position="119"/>
    </location>
</feature>
<evidence type="ECO:0000256" key="11">
    <source>
        <dbReference type="ARBA" id="ARBA00022857"/>
    </source>
</evidence>
<evidence type="ECO:0000256" key="8">
    <source>
        <dbReference type="ARBA" id="ARBA00022741"/>
    </source>
</evidence>
<evidence type="ECO:0000256" key="16">
    <source>
        <dbReference type="SAM" id="MobiDB-lite"/>
    </source>
</evidence>
<dbReference type="Pfam" id="PF00696">
    <property type="entry name" value="AA_kinase"/>
    <property type="match status" value="1"/>
</dbReference>
<organism evidence="18 19">
    <name type="scientific">Aureococcus anophagefferens</name>
    <name type="common">Harmful bloom alga</name>
    <dbReference type="NCBI Taxonomy" id="44056"/>
    <lineage>
        <taxon>Eukaryota</taxon>
        <taxon>Sar</taxon>
        <taxon>Stramenopiles</taxon>
        <taxon>Ochrophyta</taxon>
        <taxon>Pelagophyceae</taxon>
        <taxon>Pelagomonadales</taxon>
        <taxon>Pelagomonadaceae</taxon>
        <taxon>Aureococcus</taxon>
    </lineage>
</organism>
<evidence type="ECO:0000256" key="6">
    <source>
        <dbReference type="ARBA" id="ARBA00022650"/>
    </source>
</evidence>
<evidence type="ECO:0000256" key="4">
    <source>
        <dbReference type="ARBA" id="ARBA00009302"/>
    </source>
</evidence>
<dbReference type="Gene3D" id="3.40.1160.10">
    <property type="entry name" value="Acetylglutamate kinase-like"/>
    <property type="match status" value="1"/>
</dbReference>
<dbReference type="InterPro" id="IPR016163">
    <property type="entry name" value="Ald_DH_C"/>
</dbReference>
<comment type="similarity">
    <text evidence="3">In the C-terminal section; belongs to the gamma-glutamyl phosphate reductase family.</text>
</comment>
<comment type="caution">
    <text evidence="18">The sequence shown here is derived from an EMBL/GenBank/DDBJ whole genome shotgun (WGS) entry which is preliminary data.</text>
</comment>
<dbReference type="PANTHER" id="PTHR11063:SF8">
    <property type="entry name" value="DELTA-1-PYRROLINE-5-CARBOXYLATE SYNTHASE"/>
    <property type="match status" value="1"/>
</dbReference>
<keyword evidence="6" id="KW-0641">Proline biosynthesis</keyword>
<dbReference type="InterPro" id="IPR016162">
    <property type="entry name" value="Ald_DH_N"/>
</dbReference>
<keyword evidence="11" id="KW-0521">NADP</keyword>
<evidence type="ECO:0000256" key="15">
    <source>
        <dbReference type="ARBA" id="ARBA00049141"/>
    </source>
</evidence>
<keyword evidence="19" id="KW-1185">Reference proteome</keyword>
<evidence type="ECO:0000256" key="10">
    <source>
        <dbReference type="ARBA" id="ARBA00022840"/>
    </source>
</evidence>
<keyword evidence="13" id="KW-0511">Multifunctional enzyme</keyword>
<dbReference type="SUPFAM" id="SSF53633">
    <property type="entry name" value="Carbamate kinase-like"/>
    <property type="match status" value="1"/>
</dbReference>
<evidence type="ECO:0000256" key="3">
    <source>
        <dbReference type="ARBA" id="ARBA00006300"/>
    </source>
</evidence>
<accession>A0ABR1FWQ7</accession>
<reference evidence="18 19" key="1">
    <citation type="submission" date="2024-03" db="EMBL/GenBank/DDBJ databases">
        <title>Aureococcus anophagefferens CCMP1851 and Kratosvirus quantuckense: Draft genome of a second virus-susceptible host strain in the model system.</title>
        <authorList>
            <person name="Chase E."/>
            <person name="Truchon A.R."/>
            <person name="Schepens W."/>
            <person name="Wilhelm S.W."/>
        </authorList>
    </citation>
    <scope>NUCLEOTIDE SEQUENCE [LARGE SCALE GENOMIC DNA]</scope>
    <source>
        <strain evidence="18 19">CCMP1851</strain>
    </source>
</reference>
<protein>
    <submittedName>
        <fullName evidence="18">Glutamate-5-semialdehyde dehydrogenase</fullName>
    </submittedName>
</protein>
<dbReference type="EMBL" id="JBBJCI010000217">
    <property type="protein sequence ID" value="KAK7240091.1"/>
    <property type="molecule type" value="Genomic_DNA"/>
</dbReference>
<evidence type="ECO:0000256" key="5">
    <source>
        <dbReference type="ARBA" id="ARBA00022605"/>
    </source>
</evidence>
<comment type="similarity">
    <text evidence="4">In the N-terminal section; belongs to the glutamate 5-kinase family.</text>
</comment>
<evidence type="ECO:0000313" key="18">
    <source>
        <dbReference type="EMBL" id="KAK7240091.1"/>
    </source>
</evidence>
<feature type="compositionally biased region" description="Basic residues" evidence="16">
    <location>
        <begin position="79"/>
        <end position="88"/>
    </location>
</feature>
<comment type="catalytic activity">
    <reaction evidence="15">
        <text>L-glutamate + ATP = L-glutamyl 5-phosphate + ADP</text>
        <dbReference type="Rhea" id="RHEA:14877"/>
        <dbReference type="ChEBI" id="CHEBI:29985"/>
        <dbReference type="ChEBI" id="CHEBI:30616"/>
        <dbReference type="ChEBI" id="CHEBI:58274"/>
        <dbReference type="ChEBI" id="CHEBI:456216"/>
        <dbReference type="EC" id="2.7.2.11"/>
    </reaction>
</comment>
<dbReference type="InterPro" id="IPR016161">
    <property type="entry name" value="Ald_DH/histidinol_DH"/>
</dbReference>